<reference evidence="3" key="1">
    <citation type="submission" date="2016-06" db="UniProtKB">
        <authorList>
            <consortium name="WormBaseParasite"/>
        </authorList>
    </citation>
    <scope>IDENTIFICATION</scope>
</reference>
<protein>
    <submittedName>
        <fullName evidence="3">Ovule protein</fullName>
    </submittedName>
</protein>
<sequence>MLLSYPNMYTTNYSSHRLKFALQSVDGHFPSYRLNNSYCTIAIVIHSRTHVSH</sequence>
<dbReference type="WBParaSite" id="SCUD_0000217901-mRNA-1">
    <property type="protein sequence ID" value="SCUD_0000217901-mRNA-1"/>
    <property type="gene ID" value="SCUD_0000217901"/>
</dbReference>
<organism evidence="3">
    <name type="scientific">Schistosoma curassoni</name>
    <dbReference type="NCBI Taxonomy" id="6186"/>
    <lineage>
        <taxon>Eukaryota</taxon>
        <taxon>Metazoa</taxon>
        <taxon>Spiralia</taxon>
        <taxon>Lophotrochozoa</taxon>
        <taxon>Platyhelminthes</taxon>
        <taxon>Trematoda</taxon>
        <taxon>Digenea</taxon>
        <taxon>Strigeidida</taxon>
        <taxon>Schistosomatoidea</taxon>
        <taxon>Schistosomatidae</taxon>
        <taxon>Schistosoma</taxon>
    </lineage>
</organism>
<keyword evidence="2" id="KW-1185">Reference proteome</keyword>
<accession>A0A183JHK6</accession>
<evidence type="ECO:0000313" key="2">
    <source>
        <dbReference type="Proteomes" id="UP000279833"/>
    </source>
</evidence>
<evidence type="ECO:0000313" key="1">
    <source>
        <dbReference type="EMBL" id="VDO72712.1"/>
    </source>
</evidence>
<gene>
    <name evidence="1" type="ORF">SCUD_LOCUS2180</name>
</gene>
<dbReference type="Proteomes" id="UP000279833">
    <property type="component" value="Unassembled WGS sequence"/>
</dbReference>
<reference evidence="1 2" key="2">
    <citation type="submission" date="2018-11" db="EMBL/GenBank/DDBJ databases">
        <authorList>
            <consortium name="Pathogen Informatics"/>
        </authorList>
    </citation>
    <scope>NUCLEOTIDE SEQUENCE [LARGE SCALE GENOMIC DNA]</scope>
    <source>
        <strain evidence="1">Dakar</strain>
        <strain evidence="2">Dakar, Senegal</strain>
    </source>
</reference>
<name>A0A183JHK6_9TREM</name>
<proteinExistence type="predicted"/>
<dbReference type="EMBL" id="UZAK01002008">
    <property type="protein sequence ID" value="VDO72712.1"/>
    <property type="molecule type" value="Genomic_DNA"/>
</dbReference>
<dbReference type="AlphaFoldDB" id="A0A183JHK6"/>
<evidence type="ECO:0000313" key="3">
    <source>
        <dbReference type="WBParaSite" id="SCUD_0000217901-mRNA-1"/>
    </source>
</evidence>